<reference evidence="12 14" key="2">
    <citation type="submission" date="2018-06" db="EMBL/GenBank/DDBJ databases">
        <authorList>
            <consortium name="Pathogen Informatics"/>
            <person name="Doyle S."/>
        </authorList>
    </citation>
    <scope>NUCLEOTIDE SEQUENCE [LARGE SCALE GENOMIC DNA]</scope>
    <source>
        <strain evidence="12 14">NCTC13028</strain>
    </source>
</reference>
<feature type="domain" description="Ferritin-like diiron" evidence="10">
    <location>
        <begin position="1"/>
        <end position="145"/>
    </location>
</feature>
<dbReference type="CDD" id="cd01055">
    <property type="entry name" value="Nonheme_Ferritin"/>
    <property type="match status" value="1"/>
</dbReference>
<sequence length="169" mass="19689">MISEKLNKAINDQINFEMESENIYLAMQAYCNSIDLDGFANFFDAQVKEERFHAMKFFDYVNQVGGRVEIGAIKGPNNNFNSILDVFKTAYAHEQIVTKKIYSLMDLAMEERDHATISFLQWFIDEQVEEEDTFSTLVSKLDRIKDNETAIYMLDKELQQRVFTPPVTE</sequence>
<evidence type="ECO:0000256" key="5">
    <source>
        <dbReference type="ARBA" id="ARBA00023002"/>
    </source>
</evidence>
<dbReference type="PROSITE" id="PS50905">
    <property type="entry name" value="FERRITIN_LIKE"/>
    <property type="match status" value="1"/>
</dbReference>
<dbReference type="Gene3D" id="1.20.1260.10">
    <property type="match status" value="1"/>
</dbReference>
<dbReference type="InterPro" id="IPR012347">
    <property type="entry name" value="Ferritin-like"/>
</dbReference>
<dbReference type="SUPFAM" id="SSF47240">
    <property type="entry name" value="Ferritin-like"/>
    <property type="match status" value="1"/>
</dbReference>
<dbReference type="GO" id="GO:0006879">
    <property type="term" value="P:intracellular iron ion homeostasis"/>
    <property type="evidence" value="ECO:0007669"/>
    <property type="project" value="UniProtKB-KW"/>
</dbReference>
<feature type="binding site" evidence="8">
    <location>
        <position position="17"/>
    </location>
    <ligand>
        <name>Fe cation</name>
        <dbReference type="ChEBI" id="CHEBI:24875"/>
        <label>1</label>
    </ligand>
</feature>
<evidence type="ECO:0000256" key="1">
    <source>
        <dbReference type="ARBA" id="ARBA00002485"/>
    </source>
</evidence>
<evidence type="ECO:0000256" key="4">
    <source>
        <dbReference type="ARBA" id="ARBA00022723"/>
    </source>
</evidence>
<feature type="binding site" evidence="8">
    <location>
        <position position="53"/>
    </location>
    <ligand>
        <name>Fe cation</name>
        <dbReference type="ChEBI" id="CHEBI:24875"/>
        <label>1</label>
    </ligand>
</feature>
<dbReference type="FunFam" id="1.20.1260.10:FF:000001">
    <property type="entry name" value="Non-heme ferritin"/>
    <property type="match status" value="1"/>
</dbReference>
<evidence type="ECO:0000313" key="12">
    <source>
        <dbReference type="EMBL" id="SQB33721.1"/>
    </source>
</evidence>
<protein>
    <recommendedName>
        <fullName evidence="9">Ferritin</fullName>
        <ecNumber evidence="9">1.16.3.2</ecNumber>
    </recommendedName>
</protein>
<dbReference type="InterPro" id="IPR041719">
    <property type="entry name" value="Ferritin_prok"/>
</dbReference>
<dbReference type="Pfam" id="PF00210">
    <property type="entry name" value="Ferritin"/>
    <property type="match status" value="1"/>
</dbReference>
<dbReference type="InterPro" id="IPR009040">
    <property type="entry name" value="Ferritin-like_diiron"/>
</dbReference>
<dbReference type="GO" id="GO:0006826">
    <property type="term" value="P:iron ion transport"/>
    <property type="evidence" value="ECO:0007669"/>
    <property type="project" value="InterPro"/>
</dbReference>
<comment type="function">
    <text evidence="1 9">Iron-storage protein.</text>
</comment>
<evidence type="ECO:0000259" key="10">
    <source>
        <dbReference type="PROSITE" id="PS50905"/>
    </source>
</evidence>
<evidence type="ECO:0000313" key="14">
    <source>
        <dbReference type="Proteomes" id="UP000250223"/>
    </source>
</evidence>
<dbReference type="Proteomes" id="UP000250223">
    <property type="component" value="Unassembled WGS sequence"/>
</dbReference>
<dbReference type="PANTHER" id="PTHR11431">
    <property type="entry name" value="FERRITIN"/>
    <property type="match status" value="1"/>
</dbReference>
<dbReference type="InterPro" id="IPR008331">
    <property type="entry name" value="Ferritin_DPS_dom"/>
</dbReference>
<evidence type="ECO:0000256" key="8">
    <source>
        <dbReference type="PIRSR" id="PIRSR601519-1"/>
    </source>
</evidence>
<dbReference type="OrthoDB" id="9801481at2"/>
<proteinExistence type="inferred from homology"/>
<dbReference type="GO" id="GO:0042802">
    <property type="term" value="F:identical protein binding"/>
    <property type="evidence" value="ECO:0007669"/>
    <property type="project" value="UniProtKB-ARBA"/>
</dbReference>
<evidence type="ECO:0000313" key="11">
    <source>
        <dbReference type="EMBL" id="SDL03506.1"/>
    </source>
</evidence>
<comment type="similarity">
    <text evidence="2 9">Belongs to the ferritin family. Prokaryotic subfamily.</text>
</comment>
<feature type="binding site" evidence="8">
    <location>
        <position position="94"/>
    </location>
    <ligand>
        <name>Fe cation</name>
        <dbReference type="ChEBI" id="CHEBI:24875"/>
        <label>1</label>
    </ligand>
</feature>
<dbReference type="RefSeq" id="WP_089864542.1">
    <property type="nucleotide sequence ID" value="NZ_CP173238.1"/>
</dbReference>
<reference evidence="11 13" key="1">
    <citation type="submission" date="2016-10" db="EMBL/GenBank/DDBJ databases">
        <authorList>
            <person name="Varghese N."/>
            <person name="Submissions S."/>
        </authorList>
    </citation>
    <scope>NUCLEOTIDE SEQUENCE [LARGE SCALE GENOMIC DNA]</scope>
    <source>
        <strain evidence="11 13">NLAE-zl-C224</strain>
    </source>
</reference>
<accession>A0A240B3D2</accession>
<organism evidence="12 14">
    <name type="scientific">Clostridium cochlearium</name>
    <dbReference type="NCBI Taxonomy" id="1494"/>
    <lineage>
        <taxon>Bacteria</taxon>
        <taxon>Bacillati</taxon>
        <taxon>Bacillota</taxon>
        <taxon>Clostridia</taxon>
        <taxon>Eubacteriales</taxon>
        <taxon>Clostridiaceae</taxon>
        <taxon>Clostridium</taxon>
    </lineage>
</organism>
<evidence type="ECO:0000313" key="13">
    <source>
        <dbReference type="Proteomes" id="UP000198811"/>
    </source>
</evidence>
<dbReference type="GO" id="GO:0008198">
    <property type="term" value="F:ferrous iron binding"/>
    <property type="evidence" value="ECO:0007669"/>
    <property type="project" value="TreeGrafter"/>
</dbReference>
<keyword evidence="13" id="KW-1185">Reference proteome</keyword>
<comment type="subcellular location">
    <subcellularLocation>
        <location evidence="9">Cytoplasm</location>
    </subcellularLocation>
</comment>
<dbReference type="EMBL" id="FNGL01000005">
    <property type="protein sequence ID" value="SDL03506.1"/>
    <property type="molecule type" value="Genomic_DNA"/>
</dbReference>
<dbReference type="EMBL" id="UAWC01000001">
    <property type="protein sequence ID" value="SQB33721.1"/>
    <property type="molecule type" value="Genomic_DNA"/>
</dbReference>
<evidence type="ECO:0000256" key="2">
    <source>
        <dbReference type="ARBA" id="ARBA00006950"/>
    </source>
</evidence>
<dbReference type="EC" id="1.16.3.2" evidence="9"/>
<evidence type="ECO:0000256" key="9">
    <source>
        <dbReference type="RuleBase" id="RU361145"/>
    </source>
</evidence>
<feature type="binding site" evidence="8">
    <location>
        <position position="50"/>
    </location>
    <ligand>
        <name>Fe cation</name>
        <dbReference type="ChEBI" id="CHEBI:24875"/>
        <label>1</label>
    </ligand>
</feature>
<dbReference type="STRING" id="1494.SAMN05216497_10579"/>
<dbReference type="InterPro" id="IPR009078">
    <property type="entry name" value="Ferritin-like_SF"/>
</dbReference>
<comment type="catalytic activity">
    <reaction evidence="7 9">
        <text>4 Fe(2+) + O2 + 6 H2O = 4 iron(III) oxide-hydroxide + 12 H(+)</text>
        <dbReference type="Rhea" id="RHEA:11972"/>
        <dbReference type="ChEBI" id="CHEBI:15377"/>
        <dbReference type="ChEBI" id="CHEBI:15378"/>
        <dbReference type="ChEBI" id="CHEBI:15379"/>
        <dbReference type="ChEBI" id="CHEBI:29033"/>
        <dbReference type="ChEBI" id="CHEBI:78619"/>
        <dbReference type="EC" id="1.16.3.2"/>
    </reaction>
</comment>
<dbReference type="GeneID" id="70578300"/>
<evidence type="ECO:0000256" key="3">
    <source>
        <dbReference type="ARBA" id="ARBA00022434"/>
    </source>
</evidence>
<keyword evidence="4 8" id="KW-0479">Metal-binding</keyword>
<keyword evidence="5 12" id="KW-0560">Oxidoreductase</keyword>
<dbReference type="GO" id="GO:0008199">
    <property type="term" value="F:ferric iron binding"/>
    <property type="evidence" value="ECO:0007669"/>
    <property type="project" value="InterPro"/>
</dbReference>
<keyword evidence="3 9" id="KW-0409">Iron storage</keyword>
<evidence type="ECO:0000256" key="7">
    <source>
        <dbReference type="ARBA" id="ARBA00048035"/>
    </source>
</evidence>
<dbReference type="AlphaFoldDB" id="A0A240B3D2"/>
<dbReference type="GO" id="GO:0004322">
    <property type="term" value="F:ferroxidase activity"/>
    <property type="evidence" value="ECO:0007669"/>
    <property type="project" value="TreeGrafter"/>
</dbReference>
<keyword evidence="6 8" id="KW-0408">Iron</keyword>
<gene>
    <name evidence="12" type="primary">ftnA</name>
    <name evidence="12" type="ORF">NCTC13028_00662</name>
    <name evidence="11" type="ORF">SAMN05216497_10579</name>
</gene>
<dbReference type="InterPro" id="IPR001519">
    <property type="entry name" value="Ferritin"/>
</dbReference>
<feature type="binding site" evidence="8">
    <location>
        <position position="127"/>
    </location>
    <ligand>
        <name>Fe cation</name>
        <dbReference type="ChEBI" id="CHEBI:24875"/>
        <label>1</label>
    </ligand>
</feature>
<dbReference type="Proteomes" id="UP000198811">
    <property type="component" value="Unassembled WGS sequence"/>
</dbReference>
<dbReference type="PANTHER" id="PTHR11431:SF127">
    <property type="entry name" value="BACTERIAL NON-HEME FERRITIN"/>
    <property type="match status" value="1"/>
</dbReference>
<keyword evidence="9" id="KW-0963">Cytoplasm</keyword>
<dbReference type="GO" id="GO:0005829">
    <property type="term" value="C:cytosol"/>
    <property type="evidence" value="ECO:0007669"/>
    <property type="project" value="TreeGrafter"/>
</dbReference>
<evidence type="ECO:0000256" key="6">
    <source>
        <dbReference type="ARBA" id="ARBA00023004"/>
    </source>
</evidence>
<name>A0A240B3D2_CLOCO</name>